<proteinExistence type="predicted"/>
<dbReference type="Proteomes" id="UP000006860">
    <property type="component" value="Chromosome"/>
</dbReference>
<sequence length="221" mass="25246">MKINPIVKRNHRPLRPALRFSPTAWAKLLYLRDYGHTEVGAFGISNPDDLLQIQDLQLIEQTCSWAHVEFCDDAVADFFDTQIDLGRRPEQFGRVWIHTHPGDSPFPSPVDEETFRRVFGKADWALMFILARGGESYARLRFNSGPGGDVELPVEVDYSSHFDASDQTAWEAEYLSHVSRQPTTARVKPDKFGLPIPVDEDEIEHWLTELEFTTESEGLDD</sequence>
<dbReference type="HOGENOM" id="CLU_1249859_0_0_0"/>
<dbReference type="KEGG" id="pbs:Plabr_3723"/>
<dbReference type="STRING" id="756272.Plabr_3723"/>
<evidence type="ECO:0000313" key="1">
    <source>
        <dbReference type="EMBL" id="ADY61313.1"/>
    </source>
</evidence>
<reference evidence="2" key="1">
    <citation type="submission" date="2011-02" db="EMBL/GenBank/DDBJ databases">
        <title>The complete genome of Planctomyces brasiliensis DSM 5305.</title>
        <authorList>
            <person name="Lucas S."/>
            <person name="Copeland A."/>
            <person name="Lapidus A."/>
            <person name="Bruce D."/>
            <person name="Goodwin L."/>
            <person name="Pitluck S."/>
            <person name="Kyrpides N."/>
            <person name="Mavromatis K."/>
            <person name="Pagani I."/>
            <person name="Ivanova N."/>
            <person name="Ovchinnikova G."/>
            <person name="Lu M."/>
            <person name="Detter J.C."/>
            <person name="Han C."/>
            <person name="Land M."/>
            <person name="Hauser L."/>
            <person name="Markowitz V."/>
            <person name="Cheng J.-F."/>
            <person name="Hugenholtz P."/>
            <person name="Woyke T."/>
            <person name="Wu D."/>
            <person name="Tindall B."/>
            <person name="Pomrenke H.G."/>
            <person name="Brambilla E."/>
            <person name="Klenk H.-P."/>
            <person name="Eisen J.A."/>
        </authorList>
    </citation>
    <scope>NUCLEOTIDE SEQUENCE [LARGE SCALE GENOMIC DNA]</scope>
    <source>
        <strain evidence="2">ATCC 49424 / DSM 5305 / JCM 21570 / NBRC 103401 / IFAM 1448</strain>
    </source>
</reference>
<organism evidence="1 2">
    <name type="scientific">Rubinisphaera brasiliensis (strain ATCC 49424 / DSM 5305 / JCM 21570 / IAM 15109 / NBRC 103401 / IFAM 1448)</name>
    <name type="common">Planctomyces brasiliensis</name>
    <dbReference type="NCBI Taxonomy" id="756272"/>
    <lineage>
        <taxon>Bacteria</taxon>
        <taxon>Pseudomonadati</taxon>
        <taxon>Planctomycetota</taxon>
        <taxon>Planctomycetia</taxon>
        <taxon>Planctomycetales</taxon>
        <taxon>Planctomycetaceae</taxon>
        <taxon>Rubinisphaera</taxon>
    </lineage>
</organism>
<keyword evidence="2" id="KW-1185">Reference proteome</keyword>
<dbReference type="OrthoDB" id="276397at2"/>
<dbReference type="RefSeq" id="WP_013630032.1">
    <property type="nucleotide sequence ID" value="NC_015174.1"/>
</dbReference>
<dbReference type="SUPFAM" id="SSF102712">
    <property type="entry name" value="JAB1/MPN domain"/>
    <property type="match status" value="1"/>
</dbReference>
<evidence type="ECO:0008006" key="3">
    <source>
        <dbReference type="Google" id="ProtNLM"/>
    </source>
</evidence>
<dbReference type="AlphaFoldDB" id="F0SR66"/>
<evidence type="ECO:0000313" key="2">
    <source>
        <dbReference type="Proteomes" id="UP000006860"/>
    </source>
</evidence>
<protein>
    <recommendedName>
        <fullName evidence="3">JAB domain-containing protein</fullName>
    </recommendedName>
</protein>
<dbReference type="Gene3D" id="3.40.140.10">
    <property type="entry name" value="Cytidine Deaminase, domain 2"/>
    <property type="match status" value="1"/>
</dbReference>
<name>F0SR66_RUBBR</name>
<gene>
    <name evidence="1" type="ordered locus">Plabr_3723</name>
</gene>
<dbReference type="EMBL" id="CP002546">
    <property type="protein sequence ID" value="ADY61313.1"/>
    <property type="molecule type" value="Genomic_DNA"/>
</dbReference>
<accession>F0SR66</accession>